<accession>A0A1Q2YJ65</accession>
<comment type="caution">
    <text evidence="3">The sequence shown here is derived from an EMBL/GenBank/DDBJ whole genome shotgun (WGS) entry which is preliminary data.</text>
</comment>
<dbReference type="SUPFAM" id="SSF48452">
    <property type="entry name" value="TPR-like"/>
    <property type="match status" value="1"/>
</dbReference>
<organism evidence="3 4">
    <name type="scientific">Pichia membranifaciens</name>
    <dbReference type="NCBI Taxonomy" id="4926"/>
    <lineage>
        <taxon>Eukaryota</taxon>
        <taxon>Fungi</taxon>
        <taxon>Dikarya</taxon>
        <taxon>Ascomycota</taxon>
        <taxon>Saccharomycotina</taxon>
        <taxon>Pichiomycetes</taxon>
        <taxon>Pichiales</taxon>
        <taxon>Pichiaceae</taxon>
        <taxon>Pichia</taxon>
    </lineage>
</organism>
<dbReference type="OrthoDB" id="29013at2759"/>
<proteinExistence type="predicted"/>
<dbReference type="InterPro" id="IPR011990">
    <property type="entry name" value="TPR-like_helical_dom_sf"/>
</dbReference>
<dbReference type="Gene3D" id="1.25.40.10">
    <property type="entry name" value="Tetratricopeptide repeat domain"/>
    <property type="match status" value="1"/>
</dbReference>
<keyword evidence="1" id="KW-0802">TPR repeat</keyword>
<dbReference type="EMBL" id="BDGI01000128">
    <property type="protein sequence ID" value="GAV29597.1"/>
    <property type="molecule type" value="Genomic_DNA"/>
</dbReference>
<dbReference type="PROSITE" id="PS50005">
    <property type="entry name" value="TPR"/>
    <property type="match status" value="1"/>
</dbReference>
<name>A0A1Q2YJ65_9ASCO</name>
<dbReference type="Proteomes" id="UP000186136">
    <property type="component" value="Unassembled WGS sequence"/>
</dbReference>
<keyword evidence="4" id="KW-1185">Reference proteome</keyword>
<dbReference type="AlphaFoldDB" id="A0A1Q2YJ65"/>
<feature type="compositionally biased region" description="Polar residues" evidence="2">
    <location>
        <begin position="524"/>
        <end position="549"/>
    </location>
</feature>
<feature type="region of interest" description="Disordered" evidence="2">
    <location>
        <begin position="618"/>
        <end position="644"/>
    </location>
</feature>
<feature type="repeat" description="TPR" evidence="1">
    <location>
        <begin position="401"/>
        <end position="434"/>
    </location>
</feature>
<sequence length="867" mass="97294">MVTATPTLTPIQEKAIFGVDVPQYFEVVNNGTSPEDILDSTLAVMKKIKEGDNELITSWMKKKAISNQFDYAILVSLLTRYQQKSHDDANIVNGSVLNKLASVELKSLPAFSNIMAWDALDNIATFFSETTFKLCSNIESFTSTFNQLAKHDGDFTKILYFYFAFNHFKTSPLVLEAVSSNFRSFLDSSQKQFKFPTANQTNQQEIDSLVKLAVYLMQDNTLRTYLDIYRITNKYIYVTYQNAGIMKLWCINSIGLGLLDEVKATFRTYLNYVADYKIKNNGEYYDIMDVIQTYIQVLENLSSNMTSNEEYTELKKWFKEVQEIMEIFRAVIGDNIAVFNDPLRAILANAYFSLTKIYENFLRMESSPFLKISDLLIVAGHAVETLSCENNELKVSPSKISEIYYIYSFYLHKTGKHEQAIKYSKHAMKYSPDNIKYINYYVKLLSNDEENFDNSLLISQQVIENLTESISTEDCLKWSVRKKRHALEAYLIFLTLLGDAAIDALAPFFAFVNKLFGNQHSVNNGTVESSNAHTKSASNSRGGNRTAMSGTADDGCAPCTPNSTASLSSNHSVKEKKFKALLNPLKLRSRDHQDTDGAALKAAASPKKLGQTLRKSLQVNRLSHSSGKREPEQKANGVSKSTNYGSLTPKEVTLLRTMWLTLSRIFQSVGDAATALQCVDEADSYSIPSMMLSTKTSRNNTAAHYHEDVSEEQIHRAAIEARRGCIYAGSDSLEVRESGKTSLLDALSIVEAGGGVRQWPQNESVTAAETIVGLTQLCLKVLEGAFESKHRKEYTTCLARCRKHLELLLATVSWGDDARGWLVLCEVYGQKNMLAHDSENVVVAQLGVKEEECVLQGVHGWHGLQIL</sequence>
<protein>
    <submittedName>
        <fullName evidence="3">Uncharacterized protein</fullName>
    </submittedName>
</protein>
<evidence type="ECO:0000313" key="3">
    <source>
        <dbReference type="EMBL" id="GAV29597.1"/>
    </source>
</evidence>
<evidence type="ECO:0000313" key="4">
    <source>
        <dbReference type="Proteomes" id="UP000186136"/>
    </source>
</evidence>
<feature type="region of interest" description="Disordered" evidence="2">
    <location>
        <begin position="524"/>
        <end position="555"/>
    </location>
</feature>
<evidence type="ECO:0000256" key="2">
    <source>
        <dbReference type="SAM" id="MobiDB-lite"/>
    </source>
</evidence>
<dbReference type="InterPro" id="IPR019734">
    <property type="entry name" value="TPR_rpt"/>
</dbReference>
<evidence type="ECO:0000256" key="1">
    <source>
        <dbReference type="PROSITE-ProRule" id="PRU00339"/>
    </source>
</evidence>
<reference evidence="3 4" key="1">
    <citation type="submission" date="2016-08" db="EMBL/GenBank/DDBJ databases">
        <title>Whole genome shotgun sequence of Pichia membranifaciens KS47-1.</title>
        <authorList>
            <person name="Konishi M."/>
            <person name="Ishida M."/>
            <person name="Arakawa T."/>
            <person name="Kato Y."/>
            <person name="Horiuchi J."/>
        </authorList>
    </citation>
    <scope>NUCLEOTIDE SEQUENCE [LARGE SCALE GENOMIC DNA]</scope>
    <source>
        <strain evidence="3 4">KS47-1</strain>
    </source>
</reference>
<gene>
    <name evidence="3" type="ORF">PMKS-003098</name>
</gene>